<evidence type="ECO:0000256" key="2">
    <source>
        <dbReference type="ARBA" id="ARBA00022729"/>
    </source>
</evidence>
<dbReference type="Proteomes" id="UP001652620">
    <property type="component" value="Chromosome 2"/>
</dbReference>
<dbReference type="RefSeq" id="XP_049303806.1">
    <property type="nucleotide sequence ID" value="XM_049447849.1"/>
</dbReference>
<dbReference type="PANTHER" id="PTHR24366:SF96">
    <property type="entry name" value="LEUCINE RICH REPEAT CONTAINING 53"/>
    <property type="match status" value="1"/>
</dbReference>
<evidence type="ECO:0000256" key="4">
    <source>
        <dbReference type="SAM" id="Phobius"/>
    </source>
</evidence>
<keyword evidence="4" id="KW-0812">Transmembrane</keyword>
<dbReference type="Pfam" id="PF13855">
    <property type="entry name" value="LRR_8"/>
    <property type="match status" value="1"/>
</dbReference>
<evidence type="ECO:0000313" key="7">
    <source>
        <dbReference type="RefSeq" id="XP_049303806.1"/>
    </source>
</evidence>
<keyword evidence="6" id="KW-1185">Reference proteome</keyword>
<proteinExistence type="predicted"/>
<dbReference type="InterPro" id="IPR001611">
    <property type="entry name" value="Leu-rich_rpt"/>
</dbReference>
<reference evidence="6" key="1">
    <citation type="submission" date="2025-05" db="UniProtKB">
        <authorList>
            <consortium name="RefSeq"/>
        </authorList>
    </citation>
    <scope>NUCLEOTIDE SEQUENCE [LARGE SCALE GENOMIC DNA]</scope>
</reference>
<evidence type="ECO:0000259" key="5">
    <source>
        <dbReference type="SMART" id="SM00082"/>
    </source>
</evidence>
<dbReference type="SMART" id="SM00082">
    <property type="entry name" value="LRRCT"/>
    <property type="match status" value="2"/>
</dbReference>
<feature type="transmembrane region" description="Helical" evidence="4">
    <location>
        <begin position="680"/>
        <end position="701"/>
    </location>
</feature>
<dbReference type="Gene3D" id="3.80.10.10">
    <property type="entry name" value="Ribonuclease Inhibitor"/>
    <property type="match status" value="3"/>
</dbReference>
<dbReference type="PROSITE" id="PS51450">
    <property type="entry name" value="LRR"/>
    <property type="match status" value="3"/>
</dbReference>
<feature type="domain" description="LRRCT" evidence="5">
    <location>
        <begin position="618"/>
        <end position="666"/>
    </location>
</feature>
<dbReference type="InterPro" id="IPR000483">
    <property type="entry name" value="Cys-rich_flank_reg_C"/>
</dbReference>
<dbReference type="GeneID" id="125776293"/>
<keyword evidence="4" id="KW-0472">Membrane</keyword>
<keyword evidence="1" id="KW-0433">Leucine-rich repeat</keyword>
<evidence type="ECO:0000256" key="1">
    <source>
        <dbReference type="ARBA" id="ARBA00022614"/>
    </source>
</evidence>
<accession>A0ABM3J3M0</accession>
<dbReference type="InterPro" id="IPR003591">
    <property type="entry name" value="Leu-rich_rpt_typical-subtyp"/>
</dbReference>
<feature type="domain" description="LRRCT" evidence="5">
    <location>
        <begin position="446"/>
        <end position="492"/>
    </location>
</feature>
<dbReference type="InterPro" id="IPR032675">
    <property type="entry name" value="LRR_dom_sf"/>
</dbReference>
<evidence type="ECO:0000313" key="6">
    <source>
        <dbReference type="Proteomes" id="UP001652620"/>
    </source>
</evidence>
<sequence>MNKLKARNNIIILAYILSQLIINNKFLLAHTTEINEIGAIAEQVTTWLSDCYSDEKISCDCPGDGYFDCRFFELNDVYISFESNSQLMDVMCYPYTETNINFLLERKFKSILPKTRYLKVVQCNNFKHEIYMNDKVQEIVVKMNHMTKTKVTLVYNIDLPVEPTEDSGHMHTYIGHIDLQLIIKSNRNEIREADIISIALDIFSKQNQLETLTLSAQGLRNQYLSLQNLTQTFFKNFTTLRQLDLAGNNMKTLDANIFAELTQLNCLNLSRNEIRELSESLFVYQRQLSILDLSHNLLTHLPPHLFDHTSWLWELKLGGNQLHDTTNLMENLKPLHYLHRLDVSQNQLQNIRSTETSVNITPRYTMRFGLQPENFAGTISSNKSVINLSGNRLREFPLDWIVATNITCPFEINLEHNLIENIFALQNLQYFSSTADCVSEIKMTGNPIVCDCKLAWIYSENYRSLFNGLQCVQTSTKLVKDIAQLRRNEMCAWQPVMCPRKCNCYTQFEFLHIQCNGAQHTSIEQLPRPEQVGLKSSVLDISNNNFIVLPLNTTFGYGNVSQLNASYNKITSISVSQLPTNLTVLDLRNNRIKSLNAEFLRTYLNDSTKLQFLYLSGNPWICDCSTQQLLYTIRTHRTRIPDVDQLLCVNQPNDTFLIANVREMCPTPVNVEYYATEIRIALSIISLLCIIVLLLCIYIYIFNIN</sequence>
<keyword evidence="4" id="KW-1133">Transmembrane helix</keyword>
<dbReference type="SMART" id="SM00369">
    <property type="entry name" value="LRR_TYP"/>
    <property type="match status" value="5"/>
</dbReference>
<dbReference type="Pfam" id="PF12799">
    <property type="entry name" value="LRR_4"/>
    <property type="match status" value="1"/>
</dbReference>
<evidence type="ECO:0000256" key="3">
    <source>
        <dbReference type="ARBA" id="ARBA00022737"/>
    </source>
</evidence>
<keyword evidence="3" id="KW-0677">Repeat</keyword>
<name>A0ABM3J3M0_BACDO</name>
<reference evidence="7" key="2">
    <citation type="submission" date="2025-08" db="UniProtKB">
        <authorList>
            <consortium name="RefSeq"/>
        </authorList>
    </citation>
    <scope>IDENTIFICATION</scope>
    <source>
        <tissue evidence="7">Adult</tissue>
    </source>
</reference>
<gene>
    <name evidence="7" type="primary">LOC125776293</name>
</gene>
<protein>
    <submittedName>
        <fullName evidence="7">Protein toll-like</fullName>
    </submittedName>
</protein>
<dbReference type="SUPFAM" id="SSF52058">
    <property type="entry name" value="L domain-like"/>
    <property type="match status" value="1"/>
</dbReference>
<keyword evidence="2" id="KW-0732">Signal</keyword>
<organism evidence="6 7">
    <name type="scientific">Bactrocera dorsalis</name>
    <name type="common">Oriental fruit fly</name>
    <name type="synonym">Dacus dorsalis</name>
    <dbReference type="NCBI Taxonomy" id="27457"/>
    <lineage>
        <taxon>Eukaryota</taxon>
        <taxon>Metazoa</taxon>
        <taxon>Ecdysozoa</taxon>
        <taxon>Arthropoda</taxon>
        <taxon>Hexapoda</taxon>
        <taxon>Insecta</taxon>
        <taxon>Pterygota</taxon>
        <taxon>Neoptera</taxon>
        <taxon>Endopterygota</taxon>
        <taxon>Diptera</taxon>
        <taxon>Brachycera</taxon>
        <taxon>Muscomorpha</taxon>
        <taxon>Tephritoidea</taxon>
        <taxon>Tephritidae</taxon>
        <taxon>Bactrocera</taxon>
        <taxon>Bactrocera</taxon>
    </lineage>
</organism>
<dbReference type="PANTHER" id="PTHR24366">
    <property type="entry name" value="IG(IMMUNOGLOBULIN) AND LRR(LEUCINE RICH REPEAT) DOMAINS"/>
    <property type="match status" value="1"/>
</dbReference>
<dbReference type="InterPro" id="IPR025875">
    <property type="entry name" value="Leu-rich_rpt_4"/>
</dbReference>